<dbReference type="CDD" id="cd03809">
    <property type="entry name" value="GT4_MtfB-like"/>
    <property type="match status" value="1"/>
</dbReference>
<feature type="domain" description="Glycosyl transferase family 1" evidence="2">
    <location>
        <begin position="156"/>
        <end position="305"/>
    </location>
</feature>
<dbReference type="Gene3D" id="3.40.50.2000">
    <property type="entry name" value="Glycogen Phosphorylase B"/>
    <property type="match status" value="2"/>
</dbReference>
<gene>
    <name evidence="4" type="primary">wcuE</name>
</gene>
<sequence length="330" mass="37139">MNKKIYIDPRWEKAGGIGTFYKNINNINQYEHIDIKGQPFNATDCWHSTKAIFKINDGVIFFPGYIPPLYSKKPFVFTIHDLNHLDRNENSSISKKIFYNTVIKNGCSRANYIFTVSDFSKTRIIEWSGVDENKVINVGNGVSPAFSPNGEKVDFDFKFLLCVSNRKGHKNELGTLLGFQKAKIDPTIKIVFTGEPNTFIKSKIADLNLQDRVVFTGYLPEDYLPKLYRSAIGVVFVSFYEGFGLPVVEAQASGIPVVTSYGSSLEEIGGGAAYLVDPNSVDEISKGISEICNNSILRERLIPEGIINSKRFDWNKTARQVDNYLKKLTD</sequence>
<accession>A0A0P0YQA7</accession>
<dbReference type="Pfam" id="PF13439">
    <property type="entry name" value="Glyco_transf_4"/>
    <property type="match status" value="1"/>
</dbReference>
<evidence type="ECO:0000259" key="3">
    <source>
        <dbReference type="Pfam" id="PF13439"/>
    </source>
</evidence>
<dbReference type="InterPro" id="IPR028098">
    <property type="entry name" value="Glyco_trans_4-like_N"/>
</dbReference>
<dbReference type="AlphaFoldDB" id="A0A0P0YQA7"/>
<evidence type="ECO:0000256" key="1">
    <source>
        <dbReference type="ARBA" id="ARBA00022679"/>
    </source>
</evidence>
<proteinExistence type="predicted"/>
<dbReference type="Pfam" id="PF00534">
    <property type="entry name" value="Glycos_transf_1"/>
    <property type="match status" value="1"/>
</dbReference>
<dbReference type="InterPro" id="IPR001296">
    <property type="entry name" value="Glyco_trans_1"/>
</dbReference>
<keyword evidence="1 4" id="KW-0808">Transferase</keyword>
<feature type="domain" description="Glycosyltransferase subfamily 4-like N-terminal" evidence="3">
    <location>
        <begin position="41"/>
        <end position="145"/>
    </location>
</feature>
<reference evidence="4" key="2">
    <citation type="journal article" date="2015" name="Sci. Rep.">
        <title>Genetic analysis of capsular polysaccharide synthesis gene clusters in 79 capsular types of Klebsiella spp.</title>
        <authorList>
            <person name="Pan Y.J."/>
            <person name="Lin T.L."/>
            <person name="Chen C.T."/>
            <person name="Chen Y.Y."/>
            <person name="Hsieh P.F."/>
            <person name="Hsu C.R."/>
            <person name="Wu M.C."/>
            <person name="Wang J.T."/>
        </authorList>
    </citation>
    <scope>NUCLEOTIDE SEQUENCE</scope>
    <source>
        <strain evidence="4">4140</strain>
    </source>
</reference>
<evidence type="ECO:0000313" key="4">
    <source>
        <dbReference type="EMBL" id="BAT23229.1"/>
    </source>
</evidence>
<reference evidence="4" key="1">
    <citation type="submission" date="2014-04" db="EMBL/GenBank/DDBJ databases">
        <authorList>
            <person name="Harrison E."/>
        </authorList>
    </citation>
    <scope>NUCLEOTIDE SEQUENCE</scope>
    <source>
        <strain evidence="4">4140</strain>
    </source>
</reference>
<dbReference type="PANTHER" id="PTHR46401:SF2">
    <property type="entry name" value="GLYCOSYLTRANSFERASE WBBK-RELATED"/>
    <property type="match status" value="1"/>
</dbReference>
<dbReference type="SUPFAM" id="SSF53756">
    <property type="entry name" value="UDP-Glycosyltransferase/glycogen phosphorylase"/>
    <property type="match status" value="1"/>
</dbReference>
<dbReference type="PANTHER" id="PTHR46401">
    <property type="entry name" value="GLYCOSYLTRANSFERASE WBBK-RELATED"/>
    <property type="match status" value="1"/>
</dbReference>
<organism evidence="4">
    <name type="scientific">Klebsiella aerogenes</name>
    <name type="common">Enterobacter aerogenes</name>
    <dbReference type="NCBI Taxonomy" id="548"/>
    <lineage>
        <taxon>Bacteria</taxon>
        <taxon>Pseudomonadati</taxon>
        <taxon>Pseudomonadota</taxon>
        <taxon>Gammaproteobacteria</taxon>
        <taxon>Enterobacterales</taxon>
        <taxon>Enterobacteriaceae</taxon>
        <taxon>Klebsiella/Raoultella group</taxon>
        <taxon>Klebsiella</taxon>
    </lineage>
</organism>
<evidence type="ECO:0000259" key="2">
    <source>
        <dbReference type="Pfam" id="PF00534"/>
    </source>
</evidence>
<protein>
    <submittedName>
        <fullName evidence="4">Glycosyl transferase</fullName>
    </submittedName>
</protein>
<name>A0A0P0YQA7_KLEAE</name>
<dbReference type="GO" id="GO:0016757">
    <property type="term" value="F:glycosyltransferase activity"/>
    <property type="evidence" value="ECO:0007669"/>
    <property type="project" value="InterPro"/>
</dbReference>
<dbReference type="EMBL" id="AB924550">
    <property type="protein sequence ID" value="BAT23229.1"/>
    <property type="molecule type" value="Genomic_DNA"/>
</dbReference>